<sequence>MVGEMTEGVRGVTQGVVPDGLAAAALSPAVDSVSGGSL</sequence>
<protein>
    <submittedName>
        <fullName evidence="1">Uncharacterized protein</fullName>
    </submittedName>
</protein>
<evidence type="ECO:0000313" key="2">
    <source>
        <dbReference type="Proteomes" id="UP000001020"/>
    </source>
</evidence>
<proteinExistence type="predicted"/>
<dbReference type="KEGG" id="mtc:MT3846"/>
<keyword evidence="2" id="KW-1185">Reference proteome</keyword>
<dbReference type="EMBL" id="AE000516">
    <property type="protein sequence ID" value="AAK48210.1"/>
    <property type="molecule type" value="Genomic_DNA"/>
</dbReference>
<evidence type="ECO:0000313" key="1">
    <source>
        <dbReference type="EMBL" id="AAK48210.1"/>
    </source>
</evidence>
<dbReference type="Proteomes" id="UP000001020">
    <property type="component" value="Chromosome"/>
</dbReference>
<name>Q8VIU8_MYCTO</name>
<organism evidence="1 2">
    <name type="scientific">Mycobacterium tuberculosis (strain CDC 1551 / Oshkosh)</name>
    <dbReference type="NCBI Taxonomy" id="83331"/>
    <lineage>
        <taxon>Bacteria</taxon>
        <taxon>Bacillati</taxon>
        <taxon>Actinomycetota</taxon>
        <taxon>Actinomycetes</taxon>
        <taxon>Mycobacteriales</taxon>
        <taxon>Mycobacteriaceae</taxon>
        <taxon>Mycobacterium</taxon>
        <taxon>Mycobacterium tuberculosis complex</taxon>
    </lineage>
</organism>
<dbReference type="HOGENOM" id="CLU_3330501_0_0_11"/>
<dbReference type="AlphaFoldDB" id="Q8VIU8"/>
<reference evidence="1 2" key="1">
    <citation type="journal article" date="2002" name="J. Bacteriol.">
        <title>Whole-genome comparison of Mycobacterium tuberculosis clinical and laboratory strains.</title>
        <authorList>
            <person name="Fleischmann R.D."/>
            <person name="Alland D."/>
            <person name="Eisen J.A."/>
            <person name="Carpenter L."/>
            <person name="White O."/>
            <person name="Peterson J."/>
            <person name="DeBoy R."/>
            <person name="Dodson R."/>
            <person name="Gwinn M."/>
            <person name="Haft D."/>
            <person name="Hickey E."/>
            <person name="Kolonay J.F."/>
            <person name="Nelson W.C."/>
            <person name="Umayam L.A."/>
            <person name="Ermolaeva M."/>
            <person name="Salzberg S.L."/>
            <person name="Delcher A."/>
            <person name="Utterback T."/>
            <person name="Weidman J."/>
            <person name="Khouri H."/>
            <person name="Gill J."/>
            <person name="Mikula A."/>
            <person name="Bishai W."/>
            <person name="Jacobs Jr W.R.Jr."/>
            <person name="Venter J.C."/>
            <person name="Fraser C.M."/>
        </authorList>
    </citation>
    <scope>NUCLEOTIDE SEQUENCE [LARGE SCALE GENOMIC DNA]</scope>
    <source>
        <strain evidence="2">CDC 1551 / Oshkosh</strain>
    </source>
</reference>
<gene>
    <name evidence="1" type="ordered locus">MT3846</name>
</gene>
<accession>Q8VIU8</accession>